<proteinExistence type="predicted"/>
<evidence type="ECO:0008006" key="5">
    <source>
        <dbReference type="Google" id="ProtNLM"/>
    </source>
</evidence>
<feature type="domain" description="NUMOD4" evidence="1">
    <location>
        <begin position="3"/>
        <end position="56"/>
    </location>
</feature>
<sequence length="170" mass="19361">MTEQWRDVPGFEGLYQVSDCGHVRSIDRVVAHGNRAKTLQGRPLRGSTQKSGHVQFHLYRGRRRTHRAVHRLVLEVFVGPPDVGMEACHRDGDPSNNRVANLYWGTRSDNNRDAVQHGTHHNGSKTHCVRGHEFTPVNTYIRTNGGRDCRTCLRRQKAAYKNRIRSKATA</sequence>
<dbReference type="Pfam" id="PF13392">
    <property type="entry name" value="HNH_3"/>
    <property type="match status" value="1"/>
</dbReference>
<dbReference type="Pfam" id="PF07463">
    <property type="entry name" value="NUMOD4"/>
    <property type="match status" value="1"/>
</dbReference>
<comment type="caution">
    <text evidence="3">The sequence shown here is derived from an EMBL/GenBank/DDBJ whole genome shotgun (WGS) entry which is preliminary data.</text>
</comment>
<dbReference type="RefSeq" id="WP_043673673.1">
    <property type="nucleotide sequence ID" value="NZ_BDCI01000004.1"/>
</dbReference>
<protein>
    <recommendedName>
        <fullName evidence="5">HNH nuclease domain-containing protein</fullName>
    </recommendedName>
</protein>
<keyword evidence="4" id="KW-1185">Reference proteome</keyword>
<name>A0ABR4ZCF7_9NOCA</name>
<dbReference type="EMBL" id="JNFP01000026">
    <property type="protein sequence ID" value="KIA63036.1"/>
    <property type="molecule type" value="Genomic_DNA"/>
</dbReference>
<organism evidence="3 4">
    <name type="scientific">Nocardia vulneris</name>
    <dbReference type="NCBI Taxonomy" id="1141657"/>
    <lineage>
        <taxon>Bacteria</taxon>
        <taxon>Bacillati</taxon>
        <taxon>Actinomycetota</taxon>
        <taxon>Actinomycetes</taxon>
        <taxon>Mycobacteriales</taxon>
        <taxon>Nocardiaceae</taxon>
        <taxon>Nocardia</taxon>
    </lineage>
</organism>
<reference evidence="3 4" key="1">
    <citation type="journal article" date="2014" name="Int. J. Syst. Evol. Microbiol.">
        <title>Nocardia vulneris sp. nov., isolated from wounds of human patients in North America.</title>
        <authorList>
            <person name="Lasker B.A."/>
            <person name="Bell M."/>
            <person name="Klenk H.P."/>
            <person name="Sproer C."/>
            <person name="Schumann C."/>
            <person name="Schumann P."/>
            <person name="Brown J.M."/>
        </authorList>
    </citation>
    <scope>NUCLEOTIDE SEQUENCE [LARGE SCALE GENOMIC DNA]</scope>
    <source>
        <strain evidence="3 4">W9851</strain>
    </source>
</reference>
<dbReference type="Gene3D" id="3.90.75.20">
    <property type="match status" value="1"/>
</dbReference>
<dbReference type="InterPro" id="IPR003615">
    <property type="entry name" value="HNH_nuc"/>
</dbReference>
<accession>A0ABR4ZCF7</accession>
<dbReference type="SUPFAM" id="SSF54060">
    <property type="entry name" value="His-Me finger endonucleases"/>
    <property type="match status" value="1"/>
</dbReference>
<dbReference type="InterPro" id="IPR010902">
    <property type="entry name" value="NUMOD4"/>
</dbReference>
<evidence type="ECO:0000259" key="2">
    <source>
        <dbReference type="Pfam" id="PF13392"/>
    </source>
</evidence>
<evidence type="ECO:0000313" key="4">
    <source>
        <dbReference type="Proteomes" id="UP000031364"/>
    </source>
</evidence>
<evidence type="ECO:0000313" key="3">
    <source>
        <dbReference type="EMBL" id="KIA63036.1"/>
    </source>
</evidence>
<evidence type="ECO:0000259" key="1">
    <source>
        <dbReference type="Pfam" id="PF07463"/>
    </source>
</evidence>
<dbReference type="Proteomes" id="UP000031364">
    <property type="component" value="Unassembled WGS sequence"/>
</dbReference>
<gene>
    <name evidence="3" type="ORF">FG87_22005</name>
</gene>
<dbReference type="InterPro" id="IPR044925">
    <property type="entry name" value="His-Me_finger_sf"/>
</dbReference>
<feature type="domain" description="HNH nuclease" evidence="2">
    <location>
        <begin position="67"/>
        <end position="112"/>
    </location>
</feature>